<comment type="subcellular location">
    <subcellularLocation>
        <location evidence="1">Cell membrane</location>
        <topology evidence="1">Multi-pass membrane protein</topology>
    </subcellularLocation>
</comment>
<accession>A0A7D9D9N7</accession>
<keyword evidence="3" id="KW-0812">Transmembrane</keyword>
<evidence type="ECO:0000256" key="9">
    <source>
        <dbReference type="ARBA" id="ARBA00023224"/>
    </source>
</evidence>
<keyword evidence="4" id="KW-1133">Transmembrane helix</keyword>
<evidence type="ECO:0000256" key="8">
    <source>
        <dbReference type="ARBA" id="ARBA00023180"/>
    </source>
</evidence>
<comment type="caution">
    <text evidence="10">The sequence shown here is derived from an EMBL/GenBank/DDBJ whole genome shotgun (WGS) entry which is preliminary data.</text>
</comment>
<dbReference type="EMBL" id="CACRXK020000177">
    <property type="protein sequence ID" value="CAB3979213.1"/>
    <property type="molecule type" value="Genomic_DNA"/>
</dbReference>
<dbReference type="AlphaFoldDB" id="A0A7D9D9N7"/>
<evidence type="ECO:0000256" key="7">
    <source>
        <dbReference type="ARBA" id="ARBA00023170"/>
    </source>
</evidence>
<evidence type="ECO:0000313" key="10">
    <source>
        <dbReference type="EMBL" id="CAB3979213.1"/>
    </source>
</evidence>
<dbReference type="OrthoDB" id="5962705at2759"/>
<evidence type="ECO:0000256" key="2">
    <source>
        <dbReference type="ARBA" id="ARBA00022475"/>
    </source>
</evidence>
<protein>
    <submittedName>
        <fullName evidence="10">Melanocyte-stimulating hormone receptor-like</fullName>
    </submittedName>
</protein>
<dbReference type="PROSITE" id="PS50262">
    <property type="entry name" value="G_PROTEIN_RECEP_F1_2"/>
    <property type="match status" value="1"/>
</dbReference>
<keyword evidence="11" id="KW-1185">Reference proteome</keyword>
<dbReference type="SUPFAM" id="SSF81321">
    <property type="entry name" value="Family A G protein-coupled receptor-like"/>
    <property type="match status" value="1"/>
</dbReference>
<name>A0A7D9D9N7_PARCT</name>
<proteinExistence type="predicted"/>
<evidence type="ECO:0000256" key="4">
    <source>
        <dbReference type="ARBA" id="ARBA00022989"/>
    </source>
</evidence>
<dbReference type="PANTHER" id="PTHR24246">
    <property type="entry name" value="OLFACTORY RECEPTOR AND ADENOSINE RECEPTOR"/>
    <property type="match status" value="1"/>
</dbReference>
<reference evidence="10" key="1">
    <citation type="submission" date="2020-04" db="EMBL/GenBank/DDBJ databases">
        <authorList>
            <person name="Alioto T."/>
            <person name="Alioto T."/>
            <person name="Gomez Garrido J."/>
        </authorList>
    </citation>
    <scope>NUCLEOTIDE SEQUENCE</scope>
    <source>
        <strain evidence="10">A484AB</strain>
    </source>
</reference>
<sequence length="127" mass="14798">MTVLMILLLTTYAYTRIFLAIRHLRFSGDKIGDCSTGQSSSNLERKRSLQEQKFAKSCALVVVINYLCYFPSIVSYLYFKDDPVNFRVSHSWSMTVYALNSILNSVIFFWKRPLLREEALKVLRDIL</sequence>
<evidence type="ECO:0000313" key="11">
    <source>
        <dbReference type="Proteomes" id="UP001152795"/>
    </source>
</evidence>
<keyword evidence="9" id="KW-0807">Transducer</keyword>
<dbReference type="InterPro" id="IPR017452">
    <property type="entry name" value="GPCR_Rhodpsn_7TM"/>
</dbReference>
<dbReference type="Proteomes" id="UP001152795">
    <property type="component" value="Unassembled WGS sequence"/>
</dbReference>
<evidence type="ECO:0000256" key="1">
    <source>
        <dbReference type="ARBA" id="ARBA00004651"/>
    </source>
</evidence>
<keyword evidence="6" id="KW-0472">Membrane</keyword>
<dbReference type="PANTHER" id="PTHR24246:SF27">
    <property type="entry name" value="ADENOSINE RECEPTOR, ISOFORM A"/>
    <property type="match status" value="1"/>
</dbReference>
<dbReference type="GO" id="GO:0004930">
    <property type="term" value="F:G protein-coupled receptor activity"/>
    <property type="evidence" value="ECO:0007669"/>
    <property type="project" value="UniProtKB-KW"/>
</dbReference>
<dbReference type="Gene3D" id="1.20.1070.10">
    <property type="entry name" value="Rhodopsin 7-helix transmembrane proteins"/>
    <property type="match status" value="1"/>
</dbReference>
<evidence type="ECO:0000256" key="5">
    <source>
        <dbReference type="ARBA" id="ARBA00023040"/>
    </source>
</evidence>
<evidence type="ECO:0000256" key="6">
    <source>
        <dbReference type="ARBA" id="ARBA00023136"/>
    </source>
</evidence>
<organism evidence="10 11">
    <name type="scientific">Paramuricea clavata</name>
    <name type="common">Red gorgonian</name>
    <name type="synonym">Violescent sea-whip</name>
    <dbReference type="NCBI Taxonomy" id="317549"/>
    <lineage>
        <taxon>Eukaryota</taxon>
        <taxon>Metazoa</taxon>
        <taxon>Cnidaria</taxon>
        <taxon>Anthozoa</taxon>
        <taxon>Octocorallia</taxon>
        <taxon>Malacalcyonacea</taxon>
        <taxon>Plexauridae</taxon>
        <taxon>Paramuricea</taxon>
    </lineage>
</organism>
<keyword evidence="5" id="KW-0297">G-protein coupled receptor</keyword>
<keyword evidence="2" id="KW-1003">Cell membrane</keyword>
<evidence type="ECO:0000256" key="3">
    <source>
        <dbReference type="ARBA" id="ARBA00022692"/>
    </source>
</evidence>
<dbReference type="CDD" id="cd00637">
    <property type="entry name" value="7tm_classA_rhodopsin-like"/>
    <property type="match status" value="1"/>
</dbReference>
<dbReference type="GO" id="GO:0005886">
    <property type="term" value="C:plasma membrane"/>
    <property type="evidence" value="ECO:0007669"/>
    <property type="project" value="UniProtKB-SubCell"/>
</dbReference>
<gene>
    <name evidence="10" type="ORF">PACLA_8A000658</name>
</gene>
<keyword evidence="8" id="KW-0325">Glycoprotein</keyword>
<keyword evidence="7 10" id="KW-0675">Receptor</keyword>